<evidence type="ECO:0000313" key="2">
    <source>
        <dbReference type="EMBL" id="AGC34670.1"/>
    </source>
</evidence>
<accession>L7TP52</accession>
<keyword evidence="1" id="KW-0472">Membrane</keyword>
<keyword evidence="3" id="KW-1185">Reference proteome</keyword>
<proteinExistence type="predicted"/>
<dbReference type="Pfam" id="PF16082">
    <property type="entry name" value="Phage_holin_2_4"/>
    <property type="match status" value="1"/>
</dbReference>
<keyword evidence="1" id="KW-1133">Transmembrane helix</keyword>
<evidence type="ECO:0000313" key="3">
    <source>
        <dbReference type="Proteomes" id="UP000011154"/>
    </source>
</evidence>
<reference evidence="2 3" key="1">
    <citation type="submission" date="2012-12" db="EMBL/GenBank/DDBJ databases">
        <title>Complete genome sequence of Pseudomonas aeruginosa temperate bacteriophage H66.</title>
        <authorList>
            <person name="Maya O."/>
            <person name="Flores V."/>
            <person name="Guarneros G."/>
        </authorList>
    </citation>
    <scope>NUCLEOTIDE SEQUENCE [LARGE SCALE GENOMIC DNA]</scope>
</reference>
<keyword evidence="1" id="KW-0812">Transmembrane</keyword>
<dbReference type="InterPro" id="IPR032124">
    <property type="entry name" value="Phage_F116_holin"/>
</dbReference>
<dbReference type="EMBL" id="KC262634">
    <property type="protein sequence ID" value="AGC34670.1"/>
    <property type="molecule type" value="Genomic_DNA"/>
</dbReference>
<gene>
    <name evidence="2" type="ORF">H66_0061</name>
</gene>
<sequence>MPRPLEDGVMSERAGMAVEVVGVSVANKTTLAGALAGALGWLAQINWVGLIGVLVAVIGLLANIYFQVRRDRRESAESAARIEAIRGRCDVEQP</sequence>
<dbReference type="Proteomes" id="UP000011154">
    <property type="component" value="Segment"/>
</dbReference>
<feature type="transmembrane region" description="Helical" evidence="1">
    <location>
        <begin position="45"/>
        <end position="66"/>
    </location>
</feature>
<evidence type="ECO:0000256" key="1">
    <source>
        <dbReference type="SAM" id="Phobius"/>
    </source>
</evidence>
<protein>
    <submittedName>
        <fullName evidence="2">Putative holin</fullName>
    </submittedName>
</protein>
<organism evidence="2 3">
    <name type="scientific">Pseudomonas phage H66</name>
    <dbReference type="NCBI Taxonomy" id="2928683"/>
    <lineage>
        <taxon>Viruses</taxon>
        <taxon>Duplodnaviria</taxon>
        <taxon>Heunggongvirae</taxon>
        <taxon>Uroviricota</taxon>
        <taxon>Caudoviricetes</taxon>
        <taxon>Hollowayvirus</taxon>
        <taxon>Hollowayvirus H66</taxon>
    </lineage>
</organism>
<name>L7TP52_9CAUD</name>